<reference evidence="2 3" key="1">
    <citation type="submission" date="2024-08" db="EMBL/GenBank/DDBJ databases">
        <title>Two novel Cytobacillus novel species.</title>
        <authorList>
            <person name="Liu G."/>
        </authorList>
    </citation>
    <scope>NUCLEOTIDE SEQUENCE [LARGE SCALE GENOMIC DNA]</scope>
    <source>
        <strain evidence="2 3">FJAT-54145</strain>
    </source>
</reference>
<keyword evidence="1" id="KW-0732">Signal</keyword>
<keyword evidence="3" id="KW-1185">Reference proteome</keyword>
<dbReference type="EMBL" id="JBIACK010000018">
    <property type="protein sequence ID" value="MFE8703661.1"/>
    <property type="molecule type" value="Genomic_DNA"/>
</dbReference>
<dbReference type="Proteomes" id="UP001601059">
    <property type="component" value="Unassembled WGS sequence"/>
</dbReference>
<evidence type="ECO:0000313" key="2">
    <source>
        <dbReference type="EMBL" id="MFE8703661.1"/>
    </source>
</evidence>
<protein>
    <recommendedName>
        <fullName evidence="4">PrcB C-terminal domain-containing protein</fullName>
    </recommendedName>
</protein>
<evidence type="ECO:0000256" key="1">
    <source>
        <dbReference type="SAM" id="SignalP"/>
    </source>
</evidence>
<gene>
    <name evidence="2" type="ORF">ACFYKX_24135</name>
</gene>
<comment type="caution">
    <text evidence="2">The sequence shown here is derived from an EMBL/GenBank/DDBJ whole genome shotgun (WGS) entry which is preliminary data.</text>
</comment>
<feature type="chain" id="PRO_5046205356" description="PrcB C-terminal domain-containing protein" evidence="1">
    <location>
        <begin position="21"/>
        <end position="146"/>
    </location>
</feature>
<dbReference type="PROSITE" id="PS51257">
    <property type="entry name" value="PROKAR_LIPOPROTEIN"/>
    <property type="match status" value="1"/>
</dbReference>
<organism evidence="2 3">
    <name type="scientific">Cytobacillus spartinae</name>
    <dbReference type="NCBI Taxonomy" id="3299023"/>
    <lineage>
        <taxon>Bacteria</taxon>
        <taxon>Bacillati</taxon>
        <taxon>Bacillota</taxon>
        <taxon>Bacilli</taxon>
        <taxon>Bacillales</taxon>
        <taxon>Bacillaceae</taxon>
        <taxon>Cytobacillus</taxon>
    </lineage>
</organism>
<feature type="signal peptide" evidence="1">
    <location>
        <begin position="1"/>
        <end position="20"/>
    </location>
</feature>
<proteinExistence type="predicted"/>
<sequence>MLKKKFFCLLAALVFLTSCQKDIPEPEVKAVEKKVAVTPMNSINTKNELPVMGSEQKDFLVEHHVKGSNVYIECIIPGISLRENSQENIGKIILYVDDKKVREISTAAFIVKGLSNGTHHIRIDVVKLDNSPYKLTKEFQVEIPYE</sequence>
<evidence type="ECO:0008006" key="4">
    <source>
        <dbReference type="Google" id="ProtNLM"/>
    </source>
</evidence>
<accession>A0ABW6KHP0</accession>
<dbReference type="RefSeq" id="WP_389364383.1">
    <property type="nucleotide sequence ID" value="NZ_JBIACK010000018.1"/>
</dbReference>
<name>A0ABW6KHP0_9BACI</name>
<evidence type="ECO:0000313" key="3">
    <source>
        <dbReference type="Proteomes" id="UP001601059"/>
    </source>
</evidence>